<evidence type="ECO:0000256" key="3">
    <source>
        <dbReference type="ARBA" id="ARBA00022475"/>
    </source>
</evidence>
<evidence type="ECO:0000256" key="4">
    <source>
        <dbReference type="ARBA" id="ARBA00022692"/>
    </source>
</evidence>
<organism evidence="9 10">
    <name type="scientific">Boudabousia liubingyangii</name>
    <dbReference type="NCBI Taxonomy" id="1921764"/>
    <lineage>
        <taxon>Bacteria</taxon>
        <taxon>Bacillati</taxon>
        <taxon>Actinomycetota</taxon>
        <taxon>Actinomycetes</taxon>
        <taxon>Actinomycetales</taxon>
        <taxon>Actinomycetaceae</taxon>
        <taxon>Boudabousia</taxon>
    </lineage>
</organism>
<dbReference type="GO" id="GO:0005886">
    <property type="term" value="C:plasma membrane"/>
    <property type="evidence" value="ECO:0007669"/>
    <property type="project" value="UniProtKB-SubCell"/>
</dbReference>
<feature type="transmembrane region" description="Helical" evidence="7">
    <location>
        <begin position="174"/>
        <end position="195"/>
    </location>
</feature>
<dbReference type="Proteomes" id="UP000186785">
    <property type="component" value="Unassembled WGS sequence"/>
</dbReference>
<comment type="subcellular location">
    <subcellularLocation>
        <location evidence="1">Cell membrane</location>
        <topology evidence="1">Multi-pass membrane protein</topology>
    </subcellularLocation>
</comment>
<dbReference type="Pfam" id="PF09335">
    <property type="entry name" value="VTT_dom"/>
    <property type="match status" value="1"/>
</dbReference>
<evidence type="ECO:0000256" key="5">
    <source>
        <dbReference type="ARBA" id="ARBA00022989"/>
    </source>
</evidence>
<dbReference type="EMBL" id="MQSV01000001">
    <property type="protein sequence ID" value="OKL49746.1"/>
    <property type="molecule type" value="Genomic_DNA"/>
</dbReference>
<proteinExistence type="inferred from homology"/>
<reference evidence="9 10" key="1">
    <citation type="submission" date="2016-11" db="EMBL/GenBank/DDBJ databases">
        <title>Actinomyces gypaetusis sp. nov. isolated from the vulture Gypaetus barbatus in Qinghai Tibet Plateau China.</title>
        <authorList>
            <person name="Meng X."/>
        </authorList>
    </citation>
    <scope>NUCLEOTIDE SEQUENCE [LARGE SCALE GENOMIC DNA]</scope>
    <source>
        <strain evidence="9 10">VUL4_2</strain>
    </source>
</reference>
<keyword evidence="6 7" id="KW-0472">Membrane</keyword>
<feature type="domain" description="VTT" evidence="8">
    <location>
        <begin position="38"/>
        <end position="162"/>
    </location>
</feature>
<protein>
    <recommendedName>
        <fullName evidence="8">VTT domain-containing protein</fullName>
    </recommendedName>
</protein>
<dbReference type="InterPro" id="IPR032816">
    <property type="entry name" value="VTT_dom"/>
</dbReference>
<evidence type="ECO:0000256" key="7">
    <source>
        <dbReference type="SAM" id="Phobius"/>
    </source>
</evidence>
<evidence type="ECO:0000259" key="8">
    <source>
        <dbReference type="Pfam" id="PF09335"/>
    </source>
</evidence>
<comment type="caution">
    <text evidence="9">The sequence shown here is derived from an EMBL/GenBank/DDBJ whole genome shotgun (WGS) entry which is preliminary data.</text>
</comment>
<evidence type="ECO:0000256" key="2">
    <source>
        <dbReference type="ARBA" id="ARBA00010792"/>
    </source>
</evidence>
<gene>
    <name evidence="9" type="ORF">BSR29_01995</name>
</gene>
<evidence type="ECO:0000313" key="10">
    <source>
        <dbReference type="Proteomes" id="UP000186785"/>
    </source>
</evidence>
<dbReference type="PANTHER" id="PTHR42709:SF6">
    <property type="entry name" value="UNDECAPRENYL PHOSPHATE TRANSPORTER A"/>
    <property type="match status" value="1"/>
</dbReference>
<name>A0A1Q5PQD5_9ACTO</name>
<feature type="transmembrane region" description="Helical" evidence="7">
    <location>
        <begin position="12"/>
        <end position="37"/>
    </location>
</feature>
<feature type="transmembrane region" description="Helical" evidence="7">
    <location>
        <begin position="148"/>
        <end position="168"/>
    </location>
</feature>
<sequence>MYHWMHWVMGVVLSWAGSFMILPTLMLFCFIDGFAPILPSETLIIALASLWHTGQVVPLWSIIIFAVIGAFFGDLGAYHVGKWLPVSKIPVIRRFATEEALATARNALNRRGASYLLTARFIPVGRVAVNMTAGAAHYQLRRFMPTMIVADILWCSFSVIIGLTAGRFFKGHPFLGMVIGIACGITMGLIIDQIISRVTAKKNSQLAQEELGDSVV</sequence>
<keyword evidence="5 7" id="KW-1133">Transmembrane helix</keyword>
<keyword evidence="4 7" id="KW-0812">Transmembrane</keyword>
<evidence type="ECO:0000256" key="1">
    <source>
        <dbReference type="ARBA" id="ARBA00004651"/>
    </source>
</evidence>
<dbReference type="PANTHER" id="PTHR42709">
    <property type="entry name" value="ALKALINE PHOSPHATASE LIKE PROTEIN"/>
    <property type="match status" value="1"/>
</dbReference>
<comment type="similarity">
    <text evidence="2">Belongs to the DedA family.</text>
</comment>
<evidence type="ECO:0000313" key="9">
    <source>
        <dbReference type="EMBL" id="OKL49746.1"/>
    </source>
</evidence>
<dbReference type="AlphaFoldDB" id="A0A1Q5PQD5"/>
<keyword evidence="3" id="KW-1003">Cell membrane</keyword>
<feature type="transmembrane region" description="Helical" evidence="7">
    <location>
        <begin position="57"/>
        <end position="78"/>
    </location>
</feature>
<dbReference type="STRING" id="1921764.BSR28_00455"/>
<accession>A0A1Q5PQD5</accession>
<dbReference type="InterPro" id="IPR051311">
    <property type="entry name" value="DedA_domain"/>
</dbReference>
<dbReference type="OrthoDB" id="9813426at2"/>
<keyword evidence="10" id="KW-1185">Reference proteome</keyword>
<evidence type="ECO:0000256" key="6">
    <source>
        <dbReference type="ARBA" id="ARBA00023136"/>
    </source>
</evidence>